<accession>Q4RNQ4</accession>
<reference evidence="2" key="1">
    <citation type="journal article" date="2004" name="Nature">
        <title>Genome duplication in the teleost fish Tetraodon nigroviridis reveals the early vertebrate proto-karyotype.</title>
        <authorList>
            <person name="Jaillon O."/>
            <person name="Aury J.-M."/>
            <person name="Brunet F."/>
            <person name="Petit J.-L."/>
            <person name="Stange-Thomann N."/>
            <person name="Mauceli E."/>
            <person name="Bouneau L."/>
            <person name="Fischer C."/>
            <person name="Ozouf-Costaz C."/>
            <person name="Bernot A."/>
            <person name="Nicaud S."/>
            <person name="Jaffe D."/>
            <person name="Fisher S."/>
            <person name="Lutfalla G."/>
            <person name="Dossat C."/>
            <person name="Segurens B."/>
            <person name="Dasilva C."/>
            <person name="Salanoubat M."/>
            <person name="Levy M."/>
            <person name="Boudet N."/>
            <person name="Castellano S."/>
            <person name="Anthouard V."/>
            <person name="Jubin C."/>
            <person name="Castelli V."/>
            <person name="Katinka M."/>
            <person name="Vacherie B."/>
            <person name="Biemont C."/>
            <person name="Skalli Z."/>
            <person name="Cattolico L."/>
            <person name="Poulain J."/>
            <person name="De Berardinis V."/>
            <person name="Cruaud C."/>
            <person name="Duprat S."/>
            <person name="Brottier P."/>
            <person name="Coutanceau J.-P."/>
            <person name="Gouzy J."/>
            <person name="Parra G."/>
            <person name="Lardier G."/>
            <person name="Chapple C."/>
            <person name="McKernan K.J."/>
            <person name="McEwan P."/>
            <person name="Bosak S."/>
            <person name="Kellis M."/>
            <person name="Volff J.-N."/>
            <person name="Guigo R."/>
            <person name="Zody M.C."/>
            <person name="Mesirov J."/>
            <person name="Lindblad-Toh K."/>
            <person name="Birren B."/>
            <person name="Nusbaum C."/>
            <person name="Kahn D."/>
            <person name="Robinson-Rechavi M."/>
            <person name="Laudet V."/>
            <person name="Schachter V."/>
            <person name="Quetier F."/>
            <person name="Saurin W."/>
            <person name="Scarpelli C."/>
            <person name="Wincker P."/>
            <person name="Lander E.S."/>
            <person name="Weissenbach J."/>
            <person name="Roest Crollius H."/>
        </authorList>
    </citation>
    <scope>NUCLEOTIDE SEQUENCE [LARGE SCALE GENOMIC DNA]</scope>
</reference>
<protein>
    <submittedName>
        <fullName evidence="2">(spotted green pufferfish) hypothetical protein</fullName>
    </submittedName>
</protein>
<gene>
    <name evidence="2" type="ORF">GSTENG00031455001</name>
</gene>
<sequence>MAVQQSPSSYQPSWKPGRSSATFPPLMGAGDGIVKQCISVSRLHQSQSPGSQQCRVGVQFKLGSTRRARTSGTEEGERGIGEQDTGMAVKAEAAFKRTEVGEFEPFERKRSKAESPPAAAGFKQQFRRRFPHLQWHIVAISGRLNDGASLALYGGQHTTLYHGATGPLPRDCNSLQQHQAGLLHCSMKLIM</sequence>
<dbReference type="AlphaFoldDB" id="Q4RNQ4"/>
<evidence type="ECO:0000256" key="1">
    <source>
        <dbReference type="SAM" id="MobiDB-lite"/>
    </source>
</evidence>
<feature type="compositionally biased region" description="Polar residues" evidence="1">
    <location>
        <begin position="1"/>
        <end position="12"/>
    </location>
</feature>
<name>Q4RNQ4_TETNG</name>
<proteinExistence type="predicted"/>
<organism evidence="2">
    <name type="scientific">Tetraodon nigroviridis</name>
    <name type="common">Spotted green pufferfish</name>
    <name type="synonym">Chelonodon nigroviridis</name>
    <dbReference type="NCBI Taxonomy" id="99883"/>
    <lineage>
        <taxon>Eukaryota</taxon>
        <taxon>Metazoa</taxon>
        <taxon>Chordata</taxon>
        <taxon>Craniata</taxon>
        <taxon>Vertebrata</taxon>
        <taxon>Euteleostomi</taxon>
        <taxon>Actinopterygii</taxon>
        <taxon>Neopterygii</taxon>
        <taxon>Teleostei</taxon>
        <taxon>Neoteleostei</taxon>
        <taxon>Acanthomorphata</taxon>
        <taxon>Eupercaria</taxon>
        <taxon>Tetraodontiformes</taxon>
        <taxon>Tetradontoidea</taxon>
        <taxon>Tetraodontidae</taxon>
        <taxon>Tetraodon</taxon>
    </lineage>
</organism>
<reference evidence="2" key="2">
    <citation type="submission" date="2004-02" db="EMBL/GenBank/DDBJ databases">
        <authorList>
            <consortium name="Genoscope"/>
            <consortium name="Whitehead Institute Centre for Genome Research"/>
        </authorList>
    </citation>
    <scope>NUCLEOTIDE SEQUENCE</scope>
</reference>
<dbReference type="KEGG" id="tng:GSTEN00031455G001"/>
<evidence type="ECO:0000313" key="2">
    <source>
        <dbReference type="EMBL" id="CAG09978.1"/>
    </source>
</evidence>
<feature type="region of interest" description="Disordered" evidence="1">
    <location>
        <begin position="1"/>
        <end position="28"/>
    </location>
</feature>
<dbReference type="EMBL" id="CAAE01015010">
    <property type="protein sequence ID" value="CAG09978.1"/>
    <property type="molecule type" value="Genomic_DNA"/>
</dbReference>
<comment type="caution">
    <text evidence="2">The sequence shown here is derived from an EMBL/GenBank/DDBJ whole genome shotgun (WGS) entry which is preliminary data.</text>
</comment>